<dbReference type="Pfam" id="PF00170">
    <property type="entry name" value="bZIP_1"/>
    <property type="match status" value="1"/>
</dbReference>
<dbReference type="InterPro" id="IPR046347">
    <property type="entry name" value="bZIP_sf"/>
</dbReference>
<keyword evidence="2" id="KW-0805">Transcription regulation</keyword>
<dbReference type="OMA" id="PWNLMYV"/>
<reference evidence="8" key="1">
    <citation type="submission" date="2021-03" db="EMBL/GenBank/DDBJ databases">
        <authorList>
            <consortium name="Genoscope - CEA"/>
            <person name="William W."/>
        </authorList>
    </citation>
    <scope>NUCLEOTIDE SEQUENCE</scope>
    <source>
        <strain evidence="8">Doubled-haploid Pahang</strain>
    </source>
</reference>
<dbReference type="Proteomes" id="UP000012960">
    <property type="component" value="Unplaced"/>
</dbReference>
<accession>A0A804KYG3</accession>
<evidence type="ECO:0000259" key="7">
    <source>
        <dbReference type="PROSITE" id="PS50217"/>
    </source>
</evidence>
<dbReference type="InterPro" id="IPR045314">
    <property type="entry name" value="bZIP_plant_GBF1"/>
</dbReference>
<dbReference type="SMART" id="SM00338">
    <property type="entry name" value="BRLZ"/>
    <property type="match status" value="1"/>
</dbReference>
<feature type="domain" description="BZIP" evidence="7">
    <location>
        <begin position="28"/>
        <end position="91"/>
    </location>
</feature>
<dbReference type="CDD" id="cd14702">
    <property type="entry name" value="bZIP_plant_GBF1"/>
    <property type="match status" value="1"/>
</dbReference>
<dbReference type="AlphaFoldDB" id="A0A804KYG3"/>
<evidence type="ECO:0000256" key="6">
    <source>
        <dbReference type="SAM" id="MobiDB-lite"/>
    </source>
</evidence>
<proteinExistence type="predicted"/>
<evidence type="ECO:0000313" key="9">
    <source>
        <dbReference type="EnsemblPlants" id="Ma10_p20680.1"/>
    </source>
</evidence>
<dbReference type="GO" id="GO:0000976">
    <property type="term" value="F:transcription cis-regulatory region binding"/>
    <property type="evidence" value="ECO:0000318"/>
    <property type="project" value="GO_Central"/>
</dbReference>
<feature type="compositionally biased region" description="Low complexity" evidence="6">
    <location>
        <begin position="1"/>
        <end position="18"/>
    </location>
</feature>
<dbReference type="OrthoDB" id="551672at2759"/>
<dbReference type="PANTHER" id="PTHR45764">
    <property type="entry name" value="BZIP TRANSCRIPTION FACTOR 44"/>
    <property type="match status" value="1"/>
</dbReference>
<keyword evidence="4" id="KW-0804">Transcription</keyword>
<dbReference type="PANTHER" id="PTHR45764:SF76">
    <property type="entry name" value="OS02G0132500 PROTEIN"/>
    <property type="match status" value="1"/>
</dbReference>
<dbReference type="InterPro" id="IPR004827">
    <property type="entry name" value="bZIP"/>
</dbReference>
<dbReference type="Gene3D" id="1.20.5.170">
    <property type="match status" value="1"/>
</dbReference>
<evidence type="ECO:0000256" key="3">
    <source>
        <dbReference type="ARBA" id="ARBA00023125"/>
    </source>
</evidence>
<evidence type="ECO:0000256" key="2">
    <source>
        <dbReference type="ARBA" id="ARBA00023015"/>
    </source>
</evidence>
<keyword evidence="3" id="KW-0238">DNA-binding</keyword>
<dbReference type="Gramene" id="Ma10_t20680.1">
    <property type="protein sequence ID" value="Ma10_p20680.1"/>
    <property type="gene ID" value="Ma10_g20680"/>
</dbReference>
<keyword evidence="5" id="KW-0539">Nucleus</keyword>
<protein>
    <submittedName>
        <fullName evidence="8">(wild Malaysian banana) hypothetical protein</fullName>
    </submittedName>
</protein>
<dbReference type="PROSITE" id="PS50217">
    <property type="entry name" value="BZIP"/>
    <property type="match status" value="1"/>
</dbReference>
<dbReference type="KEGG" id="mus:103968798"/>
<comment type="subcellular location">
    <subcellularLocation>
        <location evidence="1">Nucleus</location>
    </subcellularLocation>
</comment>
<dbReference type="EMBL" id="HG996476">
    <property type="protein sequence ID" value="CAG1854136.1"/>
    <property type="molecule type" value="Genomic_DNA"/>
</dbReference>
<gene>
    <name evidence="8" type="ORF">GSMUA_323620.1</name>
</gene>
<dbReference type="SUPFAM" id="SSF57959">
    <property type="entry name" value="Leucine zipper domain"/>
    <property type="match status" value="1"/>
</dbReference>
<sequence length="154" mass="17158">MASPSATSSGSSRIGQSQSEEDLQALMNQRKQKRMLSNRESARRSRMRKQKHLDDLTAQVSQLRKENGQILTALSVTTQHYVGVEAENSVLRAQTMELTATLQSLRQILHYMRGIGSAIGDLVQPSDSFVRPWNLMGANQPMMMASADTSQLYC</sequence>
<evidence type="ECO:0000256" key="1">
    <source>
        <dbReference type="ARBA" id="ARBA00004123"/>
    </source>
</evidence>
<dbReference type="GO" id="GO:0005634">
    <property type="term" value="C:nucleus"/>
    <property type="evidence" value="ECO:0000318"/>
    <property type="project" value="GO_Central"/>
</dbReference>
<dbReference type="FunFam" id="1.20.5.170:FF:000020">
    <property type="entry name" value="BZIP transcription factor"/>
    <property type="match status" value="1"/>
</dbReference>
<keyword evidence="10" id="KW-1185">Reference proteome</keyword>
<evidence type="ECO:0000313" key="8">
    <source>
        <dbReference type="EMBL" id="CAG1854136.1"/>
    </source>
</evidence>
<feature type="region of interest" description="Disordered" evidence="6">
    <location>
        <begin position="1"/>
        <end position="52"/>
    </location>
</feature>
<dbReference type="GO" id="GO:0045893">
    <property type="term" value="P:positive regulation of DNA-templated transcription"/>
    <property type="evidence" value="ECO:0000318"/>
    <property type="project" value="GO_Central"/>
</dbReference>
<evidence type="ECO:0000256" key="5">
    <source>
        <dbReference type="ARBA" id="ARBA00023242"/>
    </source>
</evidence>
<dbReference type="PROSITE" id="PS00036">
    <property type="entry name" value="BZIP_BASIC"/>
    <property type="match status" value="1"/>
</dbReference>
<dbReference type="FunCoup" id="A0A804KYG3">
    <property type="interactions" value="1832"/>
</dbReference>
<dbReference type="GO" id="GO:0046982">
    <property type="term" value="F:protein heterodimerization activity"/>
    <property type="evidence" value="ECO:0007669"/>
    <property type="project" value="UniProtKB-ARBA"/>
</dbReference>
<name>A0A804KYG3_MUSAM</name>
<dbReference type="GO" id="GO:0003700">
    <property type="term" value="F:DNA-binding transcription factor activity"/>
    <property type="evidence" value="ECO:0000318"/>
    <property type="project" value="GO_Central"/>
</dbReference>
<reference evidence="9" key="2">
    <citation type="submission" date="2021-05" db="UniProtKB">
        <authorList>
            <consortium name="EnsemblPlants"/>
        </authorList>
    </citation>
    <scope>IDENTIFICATION</scope>
    <source>
        <strain evidence="9">subsp. malaccensis</strain>
    </source>
</reference>
<dbReference type="EnsemblPlants" id="Ma10_t20680.1">
    <property type="protein sequence ID" value="Ma10_p20680.1"/>
    <property type="gene ID" value="Ma10_g20680"/>
</dbReference>
<evidence type="ECO:0000256" key="4">
    <source>
        <dbReference type="ARBA" id="ARBA00023163"/>
    </source>
</evidence>
<organism evidence="9 10">
    <name type="scientific">Musa acuminata subsp. malaccensis</name>
    <name type="common">Wild banana</name>
    <name type="synonym">Musa malaccensis</name>
    <dbReference type="NCBI Taxonomy" id="214687"/>
    <lineage>
        <taxon>Eukaryota</taxon>
        <taxon>Viridiplantae</taxon>
        <taxon>Streptophyta</taxon>
        <taxon>Embryophyta</taxon>
        <taxon>Tracheophyta</taxon>
        <taxon>Spermatophyta</taxon>
        <taxon>Magnoliopsida</taxon>
        <taxon>Liliopsida</taxon>
        <taxon>Zingiberales</taxon>
        <taxon>Musaceae</taxon>
        <taxon>Musa</taxon>
    </lineage>
</organism>
<evidence type="ECO:0000313" key="10">
    <source>
        <dbReference type="Proteomes" id="UP000012960"/>
    </source>
</evidence>